<name>A0A418V9C9_9DEIO</name>
<comment type="caution">
    <text evidence="2">The sequence shown here is derived from an EMBL/GenBank/DDBJ whole genome shotgun (WGS) entry which is preliminary data.</text>
</comment>
<dbReference type="RefSeq" id="WP_119765012.1">
    <property type="nucleotide sequence ID" value="NZ_QYUJ01000014.1"/>
</dbReference>
<reference evidence="2 3" key="1">
    <citation type="submission" date="2018-09" db="EMBL/GenBank/DDBJ databases">
        <authorList>
            <person name="Zhu H."/>
        </authorList>
    </citation>
    <scope>NUCLEOTIDE SEQUENCE [LARGE SCALE GENOMIC DNA]</scope>
    <source>
        <strain evidence="2 3">K2S05-167</strain>
    </source>
</reference>
<evidence type="ECO:0000313" key="2">
    <source>
        <dbReference type="EMBL" id="RJF72657.1"/>
    </source>
</evidence>
<dbReference type="EMBL" id="QYUJ01000014">
    <property type="protein sequence ID" value="RJF72657.1"/>
    <property type="molecule type" value="Genomic_DNA"/>
</dbReference>
<organism evidence="2 3">
    <name type="scientific">Deinococcus cavernae</name>
    <dbReference type="NCBI Taxonomy" id="2320857"/>
    <lineage>
        <taxon>Bacteria</taxon>
        <taxon>Thermotogati</taxon>
        <taxon>Deinococcota</taxon>
        <taxon>Deinococci</taxon>
        <taxon>Deinococcales</taxon>
        <taxon>Deinococcaceae</taxon>
        <taxon>Deinococcus</taxon>
    </lineage>
</organism>
<accession>A0A418V9C9</accession>
<feature type="region of interest" description="Disordered" evidence="1">
    <location>
        <begin position="1"/>
        <end position="20"/>
    </location>
</feature>
<gene>
    <name evidence="2" type="ORF">D3875_15025</name>
</gene>
<keyword evidence="3" id="KW-1185">Reference proteome</keyword>
<protein>
    <submittedName>
        <fullName evidence="2">Uncharacterized protein</fullName>
    </submittedName>
</protein>
<sequence length="181" mass="20492">MPSPAQLGEAQLSEAQLSEAQRRRIEAEELAHAQVQQEQLARQQREQAALAYRQEVRAALKPRPAWWPWRWLLPTLPLLAGVLYLLVVPQPPPVTDNTWGGISDSRLMERCRGEVSQQTYAREPDLRFPTPREAQGQFTPSPDGKRWDGWAARPDGTHLDFSCTYTAATDTVNAEPLQEEP</sequence>
<evidence type="ECO:0000256" key="1">
    <source>
        <dbReference type="SAM" id="MobiDB-lite"/>
    </source>
</evidence>
<dbReference type="OrthoDB" id="70179at2"/>
<feature type="region of interest" description="Disordered" evidence="1">
    <location>
        <begin position="128"/>
        <end position="151"/>
    </location>
</feature>
<dbReference type="Proteomes" id="UP000286287">
    <property type="component" value="Unassembled WGS sequence"/>
</dbReference>
<dbReference type="AlphaFoldDB" id="A0A418V9C9"/>
<evidence type="ECO:0000313" key="3">
    <source>
        <dbReference type="Proteomes" id="UP000286287"/>
    </source>
</evidence>
<proteinExistence type="predicted"/>